<dbReference type="OrthoDB" id="9803495at2"/>
<dbReference type="PANTHER" id="PTHR34295">
    <property type="entry name" value="BIOTIN TRANSPORTER BIOY"/>
    <property type="match status" value="1"/>
</dbReference>
<dbReference type="EMBL" id="CP006842">
    <property type="protein sequence ID" value="AHW64007.1"/>
    <property type="molecule type" value="Genomic_DNA"/>
</dbReference>
<sequence>MVNSSTRPRALPARRSPAADIALMATFAALIIVLGAVTIPVGALGVPIVLQNMGVALTAMILGWKRGGLAVALFIAVGFVGVPNMAGWKPALAAVAGPTVGYVLGYIVSALVIGAIAQYAPHRHLGRVVVFIVAGIVGVCVQYLCGSVGLVLRTGMDFTGALVSNTPFIPGDIIKVLVAAVIAAAVVRAVPDLLPSPRHTGAVQ</sequence>
<keyword evidence="5" id="KW-1185">Reference proteome</keyword>
<keyword evidence="2" id="KW-0813">Transport</keyword>
<feature type="transmembrane region" description="Helical" evidence="3">
    <location>
        <begin position="92"/>
        <end position="116"/>
    </location>
</feature>
<reference evidence="4 5" key="1">
    <citation type="journal article" date="2015" name="Int. J. Syst. Evol. Microbiol.">
        <title>Revisiting Corynebacterium glyciniphilum (ex Kubota et al., 1972) sp. nov., nom. rev., isolated from putrefied banana.</title>
        <authorList>
            <person name="Al-Dilaimi A."/>
            <person name="Bednarz H."/>
            <person name="Lomker A."/>
            <person name="Niehaus K."/>
            <person name="Kalinowski J."/>
            <person name="Ruckert C."/>
        </authorList>
    </citation>
    <scope>NUCLEOTIDE SEQUENCE [LARGE SCALE GENOMIC DNA]</scope>
    <source>
        <strain evidence="4">AJ 3170</strain>
    </source>
</reference>
<protein>
    <recommendedName>
        <fullName evidence="2">Biotin transporter</fullName>
    </recommendedName>
</protein>
<dbReference type="GO" id="GO:0005886">
    <property type="term" value="C:plasma membrane"/>
    <property type="evidence" value="ECO:0007669"/>
    <property type="project" value="UniProtKB-SubCell"/>
</dbReference>
<feature type="transmembrane region" description="Helical" evidence="3">
    <location>
        <begin position="128"/>
        <end position="153"/>
    </location>
</feature>
<feature type="transmembrane region" description="Helical" evidence="3">
    <location>
        <begin position="21"/>
        <end position="39"/>
    </location>
</feature>
<dbReference type="Proteomes" id="UP000023703">
    <property type="component" value="Chromosome"/>
</dbReference>
<evidence type="ECO:0000313" key="4">
    <source>
        <dbReference type="EMBL" id="AHW64007.1"/>
    </source>
</evidence>
<dbReference type="RefSeq" id="WP_038548270.1">
    <property type="nucleotide sequence ID" value="NZ_CP006842.1"/>
</dbReference>
<dbReference type="KEGG" id="cgy:CGLY_07810"/>
<evidence type="ECO:0000256" key="1">
    <source>
        <dbReference type="ARBA" id="ARBA00010692"/>
    </source>
</evidence>
<keyword evidence="2 3" id="KW-0472">Membrane</keyword>
<feature type="transmembrane region" description="Helical" evidence="3">
    <location>
        <begin position="173"/>
        <end position="190"/>
    </location>
</feature>
<organism evidence="4 5">
    <name type="scientific">Corynebacterium glyciniphilum AJ 3170</name>
    <dbReference type="NCBI Taxonomy" id="1404245"/>
    <lineage>
        <taxon>Bacteria</taxon>
        <taxon>Bacillati</taxon>
        <taxon>Actinomycetota</taxon>
        <taxon>Actinomycetes</taxon>
        <taxon>Mycobacteriales</taxon>
        <taxon>Corynebacteriaceae</taxon>
        <taxon>Corynebacterium</taxon>
    </lineage>
</organism>
<name>X5DTL0_9CORY</name>
<evidence type="ECO:0000313" key="5">
    <source>
        <dbReference type="Proteomes" id="UP000023703"/>
    </source>
</evidence>
<dbReference type="GO" id="GO:0015225">
    <property type="term" value="F:biotin transmembrane transporter activity"/>
    <property type="evidence" value="ECO:0007669"/>
    <property type="project" value="UniProtKB-UniRule"/>
</dbReference>
<comment type="subcellular location">
    <subcellularLocation>
        <location evidence="2">Cell membrane</location>
        <topology evidence="2">Multi-pass membrane protein</topology>
    </subcellularLocation>
</comment>
<keyword evidence="3" id="KW-0812">Transmembrane</keyword>
<dbReference type="STRING" id="1404245.CGLY_07810"/>
<feature type="transmembrane region" description="Helical" evidence="3">
    <location>
        <begin position="69"/>
        <end position="86"/>
    </location>
</feature>
<dbReference type="Pfam" id="PF02632">
    <property type="entry name" value="BioY"/>
    <property type="match status" value="1"/>
</dbReference>
<comment type="similarity">
    <text evidence="1 2">Belongs to the BioY family.</text>
</comment>
<dbReference type="AlphaFoldDB" id="X5DTL0"/>
<dbReference type="PIRSF" id="PIRSF016661">
    <property type="entry name" value="BioY"/>
    <property type="match status" value="1"/>
</dbReference>
<accession>X5DTL0</accession>
<keyword evidence="2" id="KW-1003">Cell membrane</keyword>
<dbReference type="Gene3D" id="1.10.1760.20">
    <property type="match status" value="1"/>
</dbReference>
<proteinExistence type="inferred from homology"/>
<dbReference type="eggNOG" id="COG1268">
    <property type="taxonomic scope" value="Bacteria"/>
</dbReference>
<evidence type="ECO:0000256" key="3">
    <source>
        <dbReference type="SAM" id="Phobius"/>
    </source>
</evidence>
<gene>
    <name evidence="4" type="primary">bioY</name>
    <name evidence="4" type="ORF">CGLY_07810</name>
</gene>
<dbReference type="InterPro" id="IPR003784">
    <property type="entry name" value="BioY"/>
</dbReference>
<dbReference type="PANTHER" id="PTHR34295:SF1">
    <property type="entry name" value="BIOTIN TRANSPORTER BIOY"/>
    <property type="match status" value="1"/>
</dbReference>
<dbReference type="HOGENOM" id="CLU_077931_0_0_11"/>
<feature type="transmembrane region" description="Helical" evidence="3">
    <location>
        <begin position="45"/>
        <end position="62"/>
    </location>
</feature>
<keyword evidence="3" id="KW-1133">Transmembrane helix</keyword>
<evidence type="ECO:0000256" key="2">
    <source>
        <dbReference type="PIRNR" id="PIRNR016661"/>
    </source>
</evidence>